<keyword evidence="2" id="KW-0732">Signal</keyword>
<evidence type="ECO:0000313" key="4">
    <source>
        <dbReference type="Proteomes" id="UP000321595"/>
    </source>
</evidence>
<feature type="signal peptide" evidence="2">
    <location>
        <begin position="1"/>
        <end position="19"/>
    </location>
</feature>
<dbReference type="PROSITE" id="PS51257">
    <property type="entry name" value="PROKAR_LIPOPROTEIN"/>
    <property type="match status" value="1"/>
</dbReference>
<evidence type="ECO:0000313" key="3">
    <source>
        <dbReference type="EMBL" id="QED28471.1"/>
    </source>
</evidence>
<feature type="region of interest" description="Disordered" evidence="1">
    <location>
        <begin position="25"/>
        <end position="60"/>
    </location>
</feature>
<dbReference type="OrthoDB" id="5520802at2"/>
<reference evidence="3 4" key="1">
    <citation type="submission" date="2019-08" db="EMBL/GenBank/DDBJ databases">
        <authorList>
            <person name="Liang Q."/>
        </authorList>
    </citation>
    <scope>NUCLEOTIDE SEQUENCE [LARGE SCALE GENOMIC DNA]</scope>
    <source>
        <strain evidence="3 4">V1718</strain>
    </source>
</reference>
<gene>
    <name evidence="3" type="ORF">FRD01_14765</name>
</gene>
<dbReference type="Proteomes" id="UP000321595">
    <property type="component" value="Chromosome"/>
</dbReference>
<feature type="compositionally biased region" description="Acidic residues" evidence="1">
    <location>
        <begin position="36"/>
        <end position="60"/>
    </location>
</feature>
<organism evidence="3 4">
    <name type="scientific">Microvenator marinus</name>
    <dbReference type="NCBI Taxonomy" id="2600177"/>
    <lineage>
        <taxon>Bacteria</taxon>
        <taxon>Deltaproteobacteria</taxon>
        <taxon>Bradymonadales</taxon>
        <taxon>Microvenatoraceae</taxon>
        <taxon>Microvenator</taxon>
    </lineage>
</organism>
<dbReference type="AlphaFoldDB" id="A0A5B8XT72"/>
<feature type="chain" id="PRO_5022684900" evidence="2">
    <location>
        <begin position="20"/>
        <end position="564"/>
    </location>
</feature>
<evidence type="ECO:0000256" key="2">
    <source>
        <dbReference type="SAM" id="SignalP"/>
    </source>
</evidence>
<dbReference type="KEGG" id="bbae:FRD01_14765"/>
<keyword evidence="4" id="KW-1185">Reference proteome</keyword>
<dbReference type="EMBL" id="CP042467">
    <property type="protein sequence ID" value="QED28471.1"/>
    <property type="molecule type" value="Genomic_DNA"/>
</dbReference>
<name>A0A5B8XT72_9DELT</name>
<dbReference type="RefSeq" id="WP_146960923.1">
    <property type="nucleotide sequence ID" value="NZ_CP042467.1"/>
</dbReference>
<accession>A0A5B8XT72</accession>
<protein>
    <submittedName>
        <fullName evidence="3">Uncharacterized protein</fullName>
    </submittedName>
</protein>
<proteinExistence type="predicted"/>
<evidence type="ECO:0000256" key="1">
    <source>
        <dbReference type="SAM" id="MobiDB-lite"/>
    </source>
</evidence>
<sequence length="564" mass="57629">MLRLNTLICLVCLALTACIESPPPAGQSPFDRDMAPDLEDDTGDSSDADDSGDAGDDMGDSGDDGCLDDSECPGVCEDGECVACRVGEESGCEMGVCAAGATAAENTCVECVEGEDCTSGFCVENSCVACESNEDCGSQTLSCVNNACVGCATNADLCGGDTAKCKVTAEEPSGVCVECLEDGECDDGVCDPESNQCVTCLAREGEGVETGCDEREVCLKHASDSNLNACVECELDEHCDVGVCDTVSNTCVTCVEDGDCAPGLVCSGEANVAERQCVGCVENGDCAGGVCDVDANDPTNNVCVQCLANSDCAAGPGKVCDTTSNLCSVCLDDTDCQGQVCILGASADLNQCKECRDNGECTSPTASVCDSSNTCSACANDGDCSHLTGLGQCVAGTCRACDVATESSDCGGNVCDPSTFTCTNIQIGNTVALESCTYNSQCESGNACVPVNFGNSQHGTYCLPIAPSNAACGRPYGNGQRLRTNTDGTPVTVCMYNETLTTPEAILAYNSNSCTQPTDCAPEGASCELFLATDLNSRKCTYDCSGSLDCRTGSTCGVAGYCFQ</sequence>